<name>A0A0G2DRS9_9PEZI</name>
<dbReference type="Proteomes" id="UP000034182">
    <property type="component" value="Unassembled WGS sequence"/>
</dbReference>
<evidence type="ECO:0000256" key="1">
    <source>
        <dbReference type="ARBA" id="ARBA00023242"/>
    </source>
</evidence>
<dbReference type="InterPro" id="IPR036864">
    <property type="entry name" value="Zn2-C6_fun-type_DNA-bd_sf"/>
</dbReference>
<protein>
    <submittedName>
        <fullName evidence="3">Putative c6 transcription</fullName>
    </submittedName>
</protein>
<dbReference type="AlphaFoldDB" id="A0A0G2DRS9"/>
<accession>A0A0G2DRS9</accession>
<dbReference type="InterPro" id="IPR001138">
    <property type="entry name" value="Zn2Cys6_DnaBD"/>
</dbReference>
<evidence type="ECO:0000313" key="3">
    <source>
        <dbReference type="EMBL" id="KKY13384.1"/>
    </source>
</evidence>
<gene>
    <name evidence="3" type="ORF">UCDDS831_g09043</name>
</gene>
<sequence>MLGPQCLSCKKRRVRCDTVLPGCGPCRKKGIDCPGYRKPLVWINRTESDATQPVQRPTKQGADGYGNFVFKAQRIKSSPKNDDDGDDGKGTRGDGVVVVRKLANRPPVPQLWPSADPDVLRLMDWAAYHNDVAAPTLVPDAAFVHMLQAPLGEWIACQQAVQDLWVLLAMQHRVISTAETNPQSDAEVCRYRVRSVAGLNRLLADPETQLTDDALEAVMMLLMAEVSARVRSCSVYDVMSSTTCNASHLRKPLFSAAWSDYAALQPHWDAFSHDSFVPLPWPLFWSIIRTNEVRASMARLNFAFSDAPDPAADERSAAHAFRAAVAAVLRHIRAFNADAWFRRRQDPARCVQVQNAADYVTLLHCLRDAAMLYALRTLVVELTAPFRAWLDDDGGSLDAVSDGKSAEDVRRGCVRALLARLGFPGVEGVAVSALPEGSYAWCGVVWPLFMAGYL</sequence>
<dbReference type="Pfam" id="PF00172">
    <property type="entry name" value="Zn_clus"/>
    <property type="match status" value="1"/>
</dbReference>
<reference evidence="3 4" key="2">
    <citation type="submission" date="2015-05" db="EMBL/GenBank/DDBJ databases">
        <title>Distinctive expansion of gene families associated with plant cell wall degradation and secondary metabolism in the genomes of grapevine trunk pathogens.</title>
        <authorList>
            <person name="Lawrence D.P."/>
            <person name="Travadon R."/>
            <person name="Rolshausen P.E."/>
            <person name="Baumgartner K."/>
        </authorList>
    </citation>
    <scope>NUCLEOTIDE SEQUENCE [LARGE SCALE GENOMIC DNA]</scope>
    <source>
        <strain evidence="3">DS831</strain>
    </source>
</reference>
<keyword evidence="1" id="KW-0539">Nucleus</keyword>
<dbReference type="CDD" id="cd00067">
    <property type="entry name" value="GAL4"/>
    <property type="match status" value="1"/>
</dbReference>
<dbReference type="SUPFAM" id="SSF57701">
    <property type="entry name" value="Zn2/Cys6 DNA-binding domain"/>
    <property type="match status" value="1"/>
</dbReference>
<dbReference type="PROSITE" id="PS50048">
    <property type="entry name" value="ZN2_CY6_FUNGAL_2"/>
    <property type="match status" value="1"/>
</dbReference>
<dbReference type="EMBL" id="LAQI01000321">
    <property type="protein sequence ID" value="KKY13384.1"/>
    <property type="molecule type" value="Genomic_DNA"/>
</dbReference>
<dbReference type="PANTHER" id="PTHR38791">
    <property type="entry name" value="ZN(II)2CYS6 TRANSCRIPTION FACTOR (EUROFUNG)-RELATED-RELATED"/>
    <property type="match status" value="1"/>
</dbReference>
<dbReference type="GO" id="GO:0008270">
    <property type="term" value="F:zinc ion binding"/>
    <property type="evidence" value="ECO:0007669"/>
    <property type="project" value="InterPro"/>
</dbReference>
<feature type="domain" description="Zn(2)-C6 fungal-type" evidence="2">
    <location>
        <begin position="5"/>
        <end position="33"/>
    </location>
</feature>
<dbReference type="GO" id="GO:0000981">
    <property type="term" value="F:DNA-binding transcription factor activity, RNA polymerase II-specific"/>
    <property type="evidence" value="ECO:0007669"/>
    <property type="project" value="InterPro"/>
</dbReference>
<dbReference type="SMART" id="SM00066">
    <property type="entry name" value="GAL4"/>
    <property type="match status" value="1"/>
</dbReference>
<evidence type="ECO:0000259" key="2">
    <source>
        <dbReference type="PROSITE" id="PS50048"/>
    </source>
</evidence>
<proteinExistence type="predicted"/>
<organism evidence="3 4">
    <name type="scientific">Diplodia seriata</name>
    <dbReference type="NCBI Taxonomy" id="420778"/>
    <lineage>
        <taxon>Eukaryota</taxon>
        <taxon>Fungi</taxon>
        <taxon>Dikarya</taxon>
        <taxon>Ascomycota</taxon>
        <taxon>Pezizomycotina</taxon>
        <taxon>Dothideomycetes</taxon>
        <taxon>Dothideomycetes incertae sedis</taxon>
        <taxon>Botryosphaeriales</taxon>
        <taxon>Botryosphaeriaceae</taxon>
        <taxon>Diplodia</taxon>
    </lineage>
</organism>
<dbReference type="InterPro" id="IPR053175">
    <property type="entry name" value="DHMBA_Reg_Transcription_Factor"/>
</dbReference>
<comment type="caution">
    <text evidence="3">The sequence shown here is derived from an EMBL/GenBank/DDBJ whole genome shotgun (WGS) entry which is preliminary data.</text>
</comment>
<dbReference type="Gene3D" id="4.10.240.10">
    <property type="entry name" value="Zn(2)-C6 fungal-type DNA-binding domain"/>
    <property type="match status" value="1"/>
</dbReference>
<reference evidence="3 4" key="1">
    <citation type="submission" date="2015-03" db="EMBL/GenBank/DDBJ databases">
        <authorList>
            <person name="Morales-Cruz A."/>
            <person name="Amrine K.C."/>
            <person name="Cantu D."/>
        </authorList>
    </citation>
    <scope>NUCLEOTIDE SEQUENCE [LARGE SCALE GENOMIC DNA]</scope>
    <source>
        <strain evidence="3">DS831</strain>
    </source>
</reference>
<evidence type="ECO:0000313" key="4">
    <source>
        <dbReference type="Proteomes" id="UP000034182"/>
    </source>
</evidence>